<dbReference type="PANTHER" id="PTHR23419:SF8">
    <property type="entry name" value="FI09726P"/>
    <property type="match status" value="1"/>
</dbReference>
<dbReference type="AlphaFoldDB" id="A0AAN2C0K7"/>
<evidence type="ECO:0000313" key="3">
    <source>
        <dbReference type="Proteomes" id="UP001320326"/>
    </source>
</evidence>
<protein>
    <submittedName>
        <fullName evidence="2">Divalent-cation tolerance protein CutA</fullName>
    </submittedName>
</protein>
<evidence type="ECO:0000313" key="2">
    <source>
        <dbReference type="EMBL" id="BCK88777.1"/>
    </source>
</evidence>
<dbReference type="KEGG" id="seme:MIZ01_2583"/>
<proteinExistence type="inferred from homology"/>
<dbReference type="SUPFAM" id="SSF54913">
    <property type="entry name" value="GlnB-like"/>
    <property type="match status" value="1"/>
</dbReference>
<dbReference type="InterPro" id="IPR011322">
    <property type="entry name" value="N-reg_PII-like_a/b"/>
</dbReference>
<reference evidence="2 3" key="1">
    <citation type="journal article" date="2022" name="Int. J. Syst. Evol. Microbiol.">
        <title>&lt;i&gt;Sideroxyarcus emersonii&lt;/i&gt; gen. nov. sp. nov., a neutrophilic, microaerobic iron- and thiosulfate-oxidizing bacterium isolated from iron-rich wetland sediment.</title>
        <authorList>
            <person name="Kato S."/>
            <person name="Itoh T."/>
            <person name="Iino T."/>
            <person name="Ohkuma M."/>
        </authorList>
    </citation>
    <scope>NUCLEOTIDE SEQUENCE [LARGE SCALE GENOMIC DNA]</scope>
    <source>
        <strain evidence="2 3">MIZ01</strain>
    </source>
</reference>
<sequence>MNGNEVLLVITNLPDRATAERVAETLVIQRVAACVNVLAECQSVYRWESKLEHATEVPLLIKTTRGVYPELEEALRKAHPYELPEIVAVPVAAGLPDYLNWVVQETQTRNQA</sequence>
<accession>A0AAN2C0K7</accession>
<gene>
    <name evidence="2" type="ORF">MIZ01_2583</name>
</gene>
<dbReference type="PANTHER" id="PTHR23419">
    <property type="entry name" value="DIVALENT CATION TOLERANCE CUTA-RELATED"/>
    <property type="match status" value="1"/>
</dbReference>
<dbReference type="Pfam" id="PF03091">
    <property type="entry name" value="CutA1"/>
    <property type="match status" value="1"/>
</dbReference>
<dbReference type="InterPro" id="IPR015867">
    <property type="entry name" value="N-reg_PII/ATP_PRibTrfase_C"/>
</dbReference>
<comment type="similarity">
    <text evidence="1">Belongs to the CutA family.</text>
</comment>
<dbReference type="GO" id="GO:0005507">
    <property type="term" value="F:copper ion binding"/>
    <property type="evidence" value="ECO:0007669"/>
    <property type="project" value="TreeGrafter"/>
</dbReference>
<keyword evidence="3" id="KW-1185">Reference proteome</keyword>
<dbReference type="EMBL" id="AP023423">
    <property type="protein sequence ID" value="BCK88777.1"/>
    <property type="molecule type" value="Genomic_DNA"/>
</dbReference>
<dbReference type="Gene3D" id="3.30.70.120">
    <property type="match status" value="1"/>
</dbReference>
<dbReference type="InterPro" id="IPR004323">
    <property type="entry name" value="Ion_tolerance_CutA"/>
</dbReference>
<dbReference type="RefSeq" id="WP_237247285.1">
    <property type="nucleotide sequence ID" value="NZ_AP023423.1"/>
</dbReference>
<evidence type="ECO:0000256" key="1">
    <source>
        <dbReference type="ARBA" id="ARBA00010169"/>
    </source>
</evidence>
<dbReference type="GO" id="GO:0010038">
    <property type="term" value="P:response to metal ion"/>
    <property type="evidence" value="ECO:0007669"/>
    <property type="project" value="InterPro"/>
</dbReference>
<dbReference type="Proteomes" id="UP001320326">
    <property type="component" value="Chromosome"/>
</dbReference>
<name>A0AAN2C0K7_9PROT</name>
<organism evidence="2 3">
    <name type="scientific">Sideroxyarcus emersonii</name>
    <dbReference type="NCBI Taxonomy" id="2764705"/>
    <lineage>
        <taxon>Bacteria</taxon>
        <taxon>Pseudomonadati</taxon>
        <taxon>Pseudomonadota</taxon>
        <taxon>Betaproteobacteria</taxon>
        <taxon>Nitrosomonadales</taxon>
        <taxon>Gallionellaceae</taxon>
        <taxon>Sideroxyarcus</taxon>
    </lineage>
</organism>